<reference evidence="2" key="1">
    <citation type="journal article" date="2021" name="Nat. Commun.">
        <title>Genetic determinants of endophytism in the Arabidopsis root mycobiome.</title>
        <authorList>
            <person name="Mesny F."/>
            <person name="Miyauchi S."/>
            <person name="Thiergart T."/>
            <person name="Pickel B."/>
            <person name="Atanasova L."/>
            <person name="Karlsson M."/>
            <person name="Huettel B."/>
            <person name="Barry K.W."/>
            <person name="Haridas S."/>
            <person name="Chen C."/>
            <person name="Bauer D."/>
            <person name="Andreopoulos W."/>
            <person name="Pangilinan J."/>
            <person name="LaButti K."/>
            <person name="Riley R."/>
            <person name="Lipzen A."/>
            <person name="Clum A."/>
            <person name="Drula E."/>
            <person name="Henrissat B."/>
            <person name="Kohler A."/>
            <person name="Grigoriev I.V."/>
            <person name="Martin F.M."/>
            <person name="Hacquard S."/>
        </authorList>
    </citation>
    <scope>NUCLEOTIDE SEQUENCE</scope>
    <source>
        <strain evidence="2">MPI-CAGE-AT-0023</strain>
    </source>
</reference>
<dbReference type="GeneID" id="70215881"/>
<gene>
    <name evidence="2" type="ORF">BKA55DRAFT_377377</name>
</gene>
<dbReference type="OrthoDB" id="5100704at2759"/>
<keyword evidence="3" id="KW-1185">Reference proteome</keyword>
<feature type="region of interest" description="Disordered" evidence="1">
    <location>
        <begin position="26"/>
        <end position="65"/>
    </location>
</feature>
<evidence type="ECO:0000313" key="2">
    <source>
        <dbReference type="EMBL" id="KAH7250308.1"/>
    </source>
</evidence>
<name>A0A9P9H374_FUSRE</name>
<organism evidence="2 3">
    <name type="scientific">Fusarium redolens</name>
    <dbReference type="NCBI Taxonomy" id="48865"/>
    <lineage>
        <taxon>Eukaryota</taxon>
        <taxon>Fungi</taxon>
        <taxon>Dikarya</taxon>
        <taxon>Ascomycota</taxon>
        <taxon>Pezizomycotina</taxon>
        <taxon>Sordariomycetes</taxon>
        <taxon>Hypocreomycetidae</taxon>
        <taxon>Hypocreales</taxon>
        <taxon>Nectriaceae</taxon>
        <taxon>Fusarium</taxon>
        <taxon>Fusarium redolens species complex</taxon>
    </lineage>
</organism>
<comment type="caution">
    <text evidence="2">The sequence shown here is derived from an EMBL/GenBank/DDBJ whole genome shotgun (WGS) entry which is preliminary data.</text>
</comment>
<proteinExistence type="predicted"/>
<dbReference type="AlphaFoldDB" id="A0A9P9H374"/>
<evidence type="ECO:0000256" key="1">
    <source>
        <dbReference type="SAM" id="MobiDB-lite"/>
    </source>
</evidence>
<sequence length="120" mass="13323">MGLAVFDGYFSAFNFDAQSIKAQARWTNTQINNDDHQEGPPRKKVRTSAGPEQKNHPAQPRQGGHITVIDKARIVATDRGFRVVNCDPSGPQVDICWRIPGQRNIWLARLACPGGLDRNS</sequence>
<dbReference type="RefSeq" id="XP_046049627.1">
    <property type="nucleotide sequence ID" value="XM_046185927.1"/>
</dbReference>
<evidence type="ECO:0000313" key="3">
    <source>
        <dbReference type="Proteomes" id="UP000720189"/>
    </source>
</evidence>
<dbReference type="EMBL" id="JAGMUX010000008">
    <property type="protein sequence ID" value="KAH7250308.1"/>
    <property type="molecule type" value="Genomic_DNA"/>
</dbReference>
<dbReference type="Proteomes" id="UP000720189">
    <property type="component" value="Unassembled WGS sequence"/>
</dbReference>
<accession>A0A9P9H374</accession>
<protein>
    <submittedName>
        <fullName evidence="2">Uncharacterized protein</fullName>
    </submittedName>
</protein>